<dbReference type="PANTHER" id="PTHR43585:SF2">
    <property type="entry name" value="ATP-GRASP ENZYME FSQD"/>
    <property type="match status" value="1"/>
</dbReference>
<dbReference type="Proteomes" id="UP001589814">
    <property type="component" value="Unassembled WGS sequence"/>
</dbReference>
<name>A0ABV6G3A2_9GAMM</name>
<protein>
    <submittedName>
        <fullName evidence="6">ATP-grasp domain-containing protein</fullName>
    </submittedName>
</protein>
<proteinExistence type="predicted"/>
<evidence type="ECO:0000313" key="6">
    <source>
        <dbReference type="EMBL" id="MFC0268106.1"/>
    </source>
</evidence>
<dbReference type="PROSITE" id="PS50975">
    <property type="entry name" value="ATP_GRASP"/>
    <property type="match status" value="1"/>
</dbReference>
<dbReference type="Gene3D" id="3.30.470.20">
    <property type="entry name" value="ATP-grasp fold, B domain"/>
    <property type="match status" value="1"/>
</dbReference>
<evidence type="ECO:0000259" key="5">
    <source>
        <dbReference type="PROSITE" id="PS50975"/>
    </source>
</evidence>
<dbReference type="Pfam" id="PF13535">
    <property type="entry name" value="ATP-grasp_4"/>
    <property type="match status" value="1"/>
</dbReference>
<evidence type="ECO:0000256" key="3">
    <source>
        <dbReference type="ARBA" id="ARBA00022840"/>
    </source>
</evidence>
<reference evidence="6 7" key="1">
    <citation type="submission" date="2024-09" db="EMBL/GenBank/DDBJ databases">
        <authorList>
            <person name="Sun Q."/>
            <person name="Mori K."/>
        </authorList>
    </citation>
    <scope>NUCLEOTIDE SEQUENCE [LARGE SCALE GENOMIC DNA]</scope>
    <source>
        <strain evidence="6 7">CCM 7415</strain>
    </source>
</reference>
<dbReference type="InterPro" id="IPR052032">
    <property type="entry name" value="ATP-dep_AA_Ligase"/>
</dbReference>
<gene>
    <name evidence="6" type="ORF">ACFFHW_08950</name>
</gene>
<dbReference type="SUPFAM" id="SSF56059">
    <property type="entry name" value="Glutathione synthetase ATP-binding domain-like"/>
    <property type="match status" value="1"/>
</dbReference>
<keyword evidence="2 4" id="KW-0547">Nucleotide-binding</keyword>
<evidence type="ECO:0000256" key="1">
    <source>
        <dbReference type="ARBA" id="ARBA00022598"/>
    </source>
</evidence>
<dbReference type="EMBL" id="JBHLVX010000035">
    <property type="protein sequence ID" value="MFC0268106.1"/>
    <property type="molecule type" value="Genomic_DNA"/>
</dbReference>
<feature type="domain" description="ATP-grasp" evidence="5">
    <location>
        <begin position="114"/>
        <end position="314"/>
    </location>
</feature>
<evidence type="ECO:0000256" key="2">
    <source>
        <dbReference type="ARBA" id="ARBA00022741"/>
    </source>
</evidence>
<dbReference type="InterPro" id="IPR011761">
    <property type="entry name" value="ATP-grasp"/>
</dbReference>
<accession>A0ABV6G3A2</accession>
<evidence type="ECO:0000313" key="7">
    <source>
        <dbReference type="Proteomes" id="UP001589814"/>
    </source>
</evidence>
<dbReference type="PANTHER" id="PTHR43585">
    <property type="entry name" value="FUMIPYRROLE BIOSYNTHESIS PROTEIN C"/>
    <property type="match status" value="1"/>
</dbReference>
<comment type="caution">
    <text evidence="6">The sequence shown here is derived from an EMBL/GenBank/DDBJ whole genome shotgun (WGS) entry which is preliminary data.</text>
</comment>
<keyword evidence="1" id="KW-0436">Ligase</keyword>
<keyword evidence="7" id="KW-1185">Reference proteome</keyword>
<sequence>MKNIVAIVDPFSSGKLIASRLHEQGFGTIAIISNSDTLATFGDSFVGSDFSKIYYFDGNINFLSDEMSFLGVKKIIPGAESGVTLADTLSNIFSPEISNAYNCTHARRDKMEMVDALQSHSLRAIKSIKTDNLKIVEQWLSENPNISRLVVKPLESAGTDSVGIFKIDEDWRNHAKNILGTKDKLGHVNYALLFQEYIQGVEYVVDSFSWHGKHYIKNVCRYKKIRNGAHEAVYSSLEFLDKSIPQYKILREYIYNVLDALGISYGAAHSEVIIDDKGPVLVETGARLHGGGHPIYAEMCTGQSQLTDLIHAYTEDEAQFGDYDYMKHVNIIFIVAESAGVLNENFFMQKLEFLKNAKEIKLLKNPGDCVHETSDLYSILGFVVLSGDDLSSIVADEAKIRMWEKNIVAITK</sequence>
<keyword evidence="3 4" id="KW-0067">ATP-binding</keyword>
<dbReference type="RefSeq" id="WP_083920845.1">
    <property type="nucleotide sequence ID" value="NZ_JBHLVX010000035.1"/>
</dbReference>
<organism evidence="6 7">
    <name type="scientific">Kushneria aurantia</name>
    <dbReference type="NCBI Taxonomy" id="504092"/>
    <lineage>
        <taxon>Bacteria</taxon>
        <taxon>Pseudomonadati</taxon>
        <taxon>Pseudomonadota</taxon>
        <taxon>Gammaproteobacteria</taxon>
        <taxon>Oceanospirillales</taxon>
        <taxon>Halomonadaceae</taxon>
        <taxon>Kushneria</taxon>
    </lineage>
</organism>
<dbReference type="NCBIfam" id="NF005543">
    <property type="entry name" value="PRK07206.1"/>
    <property type="match status" value="1"/>
</dbReference>
<evidence type="ECO:0000256" key="4">
    <source>
        <dbReference type="PROSITE-ProRule" id="PRU00409"/>
    </source>
</evidence>